<dbReference type="AlphaFoldDB" id="A0A1G2NYU8"/>
<protein>
    <recommendedName>
        <fullName evidence="1">Methyltransferase type 11 domain-containing protein</fullName>
    </recommendedName>
</protein>
<accession>A0A1G2NYU8</accession>
<dbReference type="InterPro" id="IPR013216">
    <property type="entry name" value="Methyltransf_11"/>
</dbReference>
<organism evidence="2 3">
    <name type="scientific">Candidatus Taylorbacteria bacterium RIFCSPLOWO2_02_FULL_46_40</name>
    <dbReference type="NCBI Taxonomy" id="1802329"/>
    <lineage>
        <taxon>Bacteria</taxon>
        <taxon>Candidatus Tayloriibacteriota</taxon>
    </lineage>
</organism>
<comment type="caution">
    <text evidence="2">The sequence shown here is derived from an EMBL/GenBank/DDBJ whole genome shotgun (WGS) entry which is preliminary data.</text>
</comment>
<dbReference type="GO" id="GO:0008757">
    <property type="term" value="F:S-adenosylmethionine-dependent methyltransferase activity"/>
    <property type="evidence" value="ECO:0007669"/>
    <property type="project" value="InterPro"/>
</dbReference>
<feature type="domain" description="Methyltransferase type 11" evidence="1">
    <location>
        <begin position="105"/>
        <end position="196"/>
    </location>
</feature>
<evidence type="ECO:0000313" key="3">
    <source>
        <dbReference type="Proteomes" id="UP000176429"/>
    </source>
</evidence>
<name>A0A1G2NYU8_9BACT</name>
<reference evidence="2 3" key="1">
    <citation type="journal article" date="2016" name="Nat. Commun.">
        <title>Thousands of microbial genomes shed light on interconnected biogeochemical processes in an aquifer system.</title>
        <authorList>
            <person name="Anantharaman K."/>
            <person name="Brown C.T."/>
            <person name="Hug L.A."/>
            <person name="Sharon I."/>
            <person name="Castelle C.J."/>
            <person name="Probst A.J."/>
            <person name="Thomas B.C."/>
            <person name="Singh A."/>
            <person name="Wilkins M.J."/>
            <person name="Karaoz U."/>
            <person name="Brodie E.L."/>
            <person name="Williams K.H."/>
            <person name="Hubbard S.S."/>
            <person name="Banfield J.F."/>
        </authorList>
    </citation>
    <scope>NUCLEOTIDE SEQUENCE [LARGE SCALE GENOMIC DNA]</scope>
</reference>
<dbReference type="EMBL" id="MHSH01000034">
    <property type="protein sequence ID" value="OHA41238.1"/>
    <property type="molecule type" value="Genomic_DNA"/>
</dbReference>
<dbReference type="Pfam" id="PF08241">
    <property type="entry name" value="Methyltransf_11"/>
    <property type="match status" value="1"/>
</dbReference>
<gene>
    <name evidence="2" type="ORF">A3H68_00660</name>
</gene>
<dbReference type="InterPro" id="IPR029063">
    <property type="entry name" value="SAM-dependent_MTases_sf"/>
</dbReference>
<dbReference type="SUPFAM" id="SSF158997">
    <property type="entry name" value="Trm112p-like"/>
    <property type="match status" value="1"/>
</dbReference>
<dbReference type="Gene3D" id="3.40.50.150">
    <property type="entry name" value="Vaccinia Virus protein VP39"/>
    <property type="match status" value="1"/>
</dbReference>
<sequence>MTLLEMTPVQNILICPKCQRNLQPQKNALTCRLCNHRFETKNGVLDLRPQSYDKKSETDWLRHWSGDSQQSFSQRFFSFYRKAVFARTVSYYFERFFPKRGVFVEAGSGTSESSERIDKKNGDRTLIAADIVLPILDHCHPIMDIKICCDIFRLPFADNSLNGIWNLGVMEHFIDSQIDAILREFRRVLAPGARVILFWPGTNSLPQKILRLLEKLINFRGKNRDFKFHPDEISQLKSAKQGYDILRRNGFEPKFVDYGFRSLMAFRTLVGEKKE</sequence>
<evidence type="ECO:0000313" key="2">
    <source>
        <dbReference type="EMBL" id="OHA41238.1"/>
    </source>
</evidence>
<proteinExistence type="predicted"/>
<evidence type="ECO:0000259" key="1">
    <source>
        <dbReference type="Pfam" id="PF08241"/>
    </source>
</evidence>
<dbReference type="CDD" id="cd02440">
    <property type="entry name" value="AdoMet_MTases"/>
    <property type="match status" value="1"/>
</dbReference>
<dbReference type="SUPFAM" id="SSF53335">
    <property type="entry name" value="S-adenosyl-L-methionine-dependent methyltransferases"/>
    <property type="match status" value="1"/>
</dbReference>
<dbReference type="Proteomes" id="UP000176429">
    <property type="component" value="Unassembled WGS sequence"/>
</dbReference>